<comment type="similarity">
    <text evidence="7">Belongs to the PPase family.</text>
</comment>
<feature type="binding site" evidence="7">
    <location>
        <position position="56"/>
    </location>
    <ligand>
        <name>Mg(2+)</name>
        <dbReference type="ChEBI" id="CHEBI:18420"/>
        <label>1</label>
    </ligand>
</feature>
<keyword evidence="3 7" id="KW-0479">Metal-binding</keyword>
<dbReference type="GO" id="GO:0005737">
    <property type="term" value="C:cytoplasm"/>
    <property type="evidence" value="ECO:0007669"/>
    <property type="project" value="UniProtKB-SubCell"/>
</dbReference>
<dbReference type="Gene3D" id="3.90.80.10">
    <property type="entry name" value="Inorganic pyrophosphatase"/>
    <property type="match status" value="1"/>
</dbReference>
<gene>
    <name evidence="7" type="primary">ppa</name>
    <name evidence="8" type="ORF">DVS28_a2649</name>
</gene>
<evidence type="ECO:0000313" key="8">
    <source>
        <dbReference type="EMBL" id="AXV07328.1"/>
    </source>
</evidence>
<keyword evidence="4 7" id="KW-0378">Hydrolase</keyword>
<dbReference type="EC" id="3.6.1.1" evidence="7"/>
<feature type="binding site" evidence="7">
    <location>
        <position position="20"/>
    </location>
    <ligand>
        <name>substrate</name>
    </ligand>
</feature>
<dbReference type="GO" id="GO:0004427">
    <property type="term" value="F:inorganic diphosphate phosphatase activity"/>
    <property type="evidence" value="ECO:0007669"/>
    <property type="project" value="UniProtKB-UniRule"/>
</dbReference>
<feature type="binding site" evidence="7">
    <location>
        <position position="93"/>
    </location>
    <ligand>
        <name>Mg(2+)</name>
        <dbReference type="ChEBI" id="CHEBI:18420"/>
        <label>1</label>
    </ligand>
</feature>
<feature type="active site" description="Proton acceptor" evidence="7">
    <location>
        <position position="93"/>
    </location>
</feature>
<evidence type="ECO:0000256" key="3">
    <source>
        <dbReference type="ARBA" id="ARBA00022723"/>
    </source>
</evidence>
<feature type="binding site" evidence="7">
    <location>
        <position position="130"/>
    </location>
    <ligand>
        <name>substrate</name>
    </ligand>
</feature>
<dbReference type="SUPFAM" id="SSF50324">
    <property type="entry name" value="Inorganic pyrophosphatase"/>
    <property type="match status" value="1"/>
</dbReference>
<dbReference type="CDD" id="cd00412">
    <property type="entry name" value="pyrophosphatase"/>
    <property type="match status" value="1"/>
</dbReference>
<proteinExistence type="inferred from homology"/>
<comment type="subcellular location">
    <subcellularLocation>
        <location evidence="7">Cytoplasm</location>
    </subcellularLocation>
</comment>
<feature type="binding site" evidence="7">
    <location>
        <position position="61"/>
    </location>
    <ligand>
        <name>Mg(2+)</name>
        <dbReference type="ChEBI" id="CHEBI:18420"/>
        <label>1</label>
    </ligand>
</feature>
<comment type="subunit">
    <text evidence="7">Homohexamer.</text>
</comment>
<comment type="cofactor">
    <cofactor evidence="1 7">
        <name>Mg(2+)</name>
        <dbReference type="ChEBI" id="CHEBI:18420"/>
    </cofactor>
</comment>
<name>A0A346XYN1_9ACTN</name>
<dbReference type="GO" id="GO:0000287">
    <property type="term" value="F:magnesium ion binding"/>
    <property type="evidence" value="ECO:0007669"/>
    <property type="project" value="UniProtKB-UniRule"/>
</dbReference>
<keyword evidence="5 7" id="KW-0460">Magnesium</keyword>
<dbReference type="HAMAP" id="MF_00209">
    <property type="entry name" value="Inorganic_PPase"/>
    <property type="match status" value="1"/>
</dbReference>
<feature type="binding site" evidence="7">
    <location>
        <position position="34"/>
    </location>
    <ligand>
        <name>substrate</name>
    </ligand>
</feature>
<dbReference type="Proteomes" id="UP000264006">
    <property type="component" value="Chromosome"/>
</dbReference>
<dbReference type="InterPro" id="IPR008162">
    <property type="entry name" value="Pyrophosphatase"/>
</dbReference>
<evidence type="ECO:0000256" key="2">
    <source>
        <dbReference type="ARBA" id="ARBA00022490"/>
    </source>
</evidence>
<reference evidence="8 9" key="1">
    <citation type="submission" date="2018-09" db="EMBL/GenBank/DDBJ databases">
        <title>Complete genome sequence of Euzebya sp. DY32-46 isolated from seawater of Pacific Ocean.</title>
        <authorList>
            <person name="Xu L."/>
            <person name="Wu Y.-H."/>
            <person name="Xu X.-W."/>
        </authorList>
    </citation>
    <scope>NUCLEOTIDE SEQUENCE [LARGE SCALE GENOMIC DNA]</scope>
    <source>
        <strain evidence="8 9">DY32-46</strain>
    </source>
</reference>
<protein>
    <recommendedName>
        <fullName evidence="7">Inorganic pyrophosphatase</fullName>
        <ecNumber evidence="7">3.6.1.1</ecNumber>
    </recommendedName>
    <alternativeName>
        <fullName evidence="7">Pyrophosphate phospho-hydrolase</fullName>
        <shortName evidence="7">PPase</shortName>
    </alternativeName>
</protein>
<dbReference type="KEGG" id="euz:DVS28_a2649"/>
<sequence>MMLAMTVDVFVEIPAGSRNKYEWDHEIGGFRLDRMLFSAVHYPGDYGFVPNTLSGDGDPLDALVLLGVPTFPGCTITSRIVGVFDMADDKGEDAKLITVAEADPRWQHVRDLVDLPKHLLDEVEHFFSIYKDLEGKSVRIDGFRDRAAALEQLAEDTERFTATG</sequence>
<dbReference type="FunFam" id="3.90.80.10:FF:000003">
    <property type="entry name" value="Inorganic pyrophosphatase"/>
    <property type="match status" value="1"/>
</dbReference>
<evidence type="ECO:0000256" key="4">
    <source>
        <dbReference type="ARBA" id="ARBA00022801"/>
    </source>
</evidence>
<dbReference type="PANTHER" id="PTHR10286">
    <property type="entry name" value="INORGANIC PYROPHOSPHATASE"/>
    <property type="match status" value="1"/>
</dbReference>
<evidence type="ECO:0000313" key="9">
    <source>
        <dbReference type="Proteomes" id="UP000264006"/>
    </source>
</evidence>
<dbReference type="EMBL" id="CP031165">
    <property type="protein sequence ID" value="AXV07328.1"/>
    <property type="molecule type" value="Genomic_DNA"/>
</dbReference>
<evidence type="ECO:0000256" key="5">
    <source>
        <dbReference type="ARBA" id="ARBA00022842"/>
    </source>
</evidence>
<comment type="catalytic activity">
    <reaction evidence="6 7">
        <text>diphosphate + H2O = 2 phosphate + H(+)</text>
        <dbReference type="Rhea" id="RHEA:24576"/>
        <dbReference type="ChEBI" id="CHEBI:15377"/>
        <dbReference type="ChEBI" id="CHEBI:15378"/>
        <dbReference type="ChEBI" id="CHEBI:33019"/>
        <dbReference type="ChEBI" id="CHEBI:43474"/>
        <dbReference type="EC" id="3.6.1.1"/>
    </reaction>
</comment>
<feature type="binding site" evidence="7">
    <location>
        <position position="88"/>
    </location>
    <ligand>
        <name>Mg(2+)</name>
        <dbReference type="ChEBI" id="CHEBI:18420"/>
        <label>3</label>
    </ligand>
</feature>
<evidence type="ECO:0000256" key="7">
    <source>
        <dbReference type="HAMAP-Rule" id="MF_00209"/>
    </source>
</evidence>
<feature type="binding site" evidence="7">
    <location>
        <position position="12"/>
    </location>
    <ligand>
        <name>Mg(2+)</name>
        <dbReference type="ChEBI" id="CHEBI:18420"/>
        <label>2</label>
    </ligand>
</feature>
<organism evidence="8 9">
    <name type="scientific">Euzebya pacifica</name>
    <dbReference type="NCBI Taxonomy" id="1608957"/>
    <lineage>
        <taxon>Bacteria</taxon>
        <taxon>Bacillati</taxon>
        <taxon>Actinomycetota</taxon>
        <taxon>Nitriliruptoria</taxon>
        <taxon>Euzebyales</taxon>
    </lineage>
</organism>
<keyword evidence="2 7" id="KW-0963">Cytoplasm</keyword>
<keyword evidence="9" id="KW-1185">Reference proteome</keyword>
<accession>A0A346XYN1</accession>
<evidence type="ECO:0000256" key="1">
    <source>
        <dbReference type="ARBA" id="ARBA00001946"/>
    </source>
</evidence>
<comment type="function">
    <text evidence="7">Catalyzes the hydrolysis of inorganic pyrophosphate (PPi) forming two phosphate ions.</text>
</comment>
<feature type="binding site" evidence="7">
    <location>
        <position position="93"/>
    </location>
    <ligand>
        <name>Mg(2+)</name>
        <dbReference type="ChEBI" id="CHEBI:18420"/>
        <label>3</label>
    </ligand>
</feature>
<dbReference type="InterPro" id="IPR036649">
    <property type="entry name" value="Pyrophosphatase_sf"/>
</dbReference>
<feature type="binding site" evidence="7">
    <location>
        <position position="61"/>
    </location>
    <ligand>
        <name>Mg(2+)</name>
        <dbReference type="ChEBI" id="CHEBI:18420"/>
        <label>2</label>
    </ligand>
</feature>
<dbReference type="AlphaFoldDB" id="A0A346XYN1"/>
<feature type="binding site" evidence="7">
    <location>
        <position position="46"/>
    </location>
    <ligand>
        <name>substrate</name>
    </ligand>
</feature>
<evidence type="ECO:0000256" key="6">
    <source>
        <dbReference type="ARBA" id="ARBA00047820"/>
    </source>
</evidence>
<dbReference type="Pfam" id="PF00719">
    <property type="entry name" value="Pyrophosphatase"/>
    <property type="match status" value="1"/>
</dbReference>
<dbReference type="PROSITE" id="PS00387">
    <property type="entry name" value="PPASE"/>
    <property type="match status" value="1"/>
</dbReference>
<dbReference type="GO" id="GO:0006796">
    <property type="term" value="P:phosphate-containing compound metabolic process"/>
    <property type="evidence" value="ECO:0007669"/>
    <property type="project" value="InterPro"/>
</dbReference>